<dbReference type="RefSeq" id="WP_107939380.1">
    <property type="nucleotide sequence ID" value="NZ_QANS01000002.1"/>
</dbReference>
<dbReference type="OrthoDB" id="9795390at2"/>
<evidence type="ECO:0000313" key="6">
    <source>
        <dbReference type="EMBL" id="PTU32189.1"/>
    </source>
</evidence>
<comment type="similarity">
    <text evidence="1">Belongs to the protein kinase superfamily. ADCK protein kinase family.</text>
</comment>
<dbReference type="Pfam" id="PF03109">
    <property type="entry name" value="ABC1"/>
    <property type="match status" value="1"/>
</dbReference>
<dbReference type="GO" id="GO:0005524">
    <property type="term" value="F:ATP binding"/>
    <property type="evidence" value="ECO:0007669"/>
    <property type="project" value="UniProtKB-KW"/>
</dbReference>
<name>A0A2T5MI23_9GAMM</name>
<evidence type="ECO:0000256" key="1">
    <source>
        <dbReference type="ARBA" id="ARBA00009670"/>
    </source>
</evidence>
<organism evidence="6 7">
    <name type="scientific">Stenotrophobium rhamnosiphilum</name>
    <dbReference type="NCBI Taxonomy" id="2029166"/>
    <lineage>
        <taxon>Bacteria</taxon>
        <taxon>Pseudomonadati</taxon>
        <taxon>Pseudomonadota</taxon>
        <taxon>Gammaproteobacteria</taxon>
        <taxon>Nevskiales</taxon>
        <taxon>Nevskiaceae</taxon>
        <taxon>Stenotrophobium</taxon>
    </lineage>
</organism>
<evidence type="ECO:0000256" key="4">
    <source>
        <dbReference type="ARBA" id="ARBA00022840"/>
    </source>
</evidence>
<dbReference type="InterPro" id="IPR004147">
    <property type="entry name" value="ABC1_dom"/>
</dbReference>
<reference evidence="6 7" key="1">
    <citation type="submission" date="2018-04" db="EMBL/GenBank/DDBJ databases">
        <title>Novel species isolated from glacier.</title>
        <authorList>
            <person name="Liu Q."/>
            <person name="Xin Y.-H."/>
        </authorList>
    </citation>
    <scope>NUCLEOTIDE SEQUENCE [LARGE SCALE GENOMIC DNA]</scope>
    <source>
        <strain evidence="6 7">GT1R17</strain>
    </source>
</reference>
<dbReference type="InterPro" id="IPR034646">
    <property type="entry name" value="ADCK3_dom"/>
</dbReference>
<proteinExistence type="inferred from homology"/>
<evidence type="ECO:0000256" key="3">
    <source>
        <dbReference type="ARBA" id="ARBA00022741"/>
    </source>
</evidence>
<accession>A0A2T5MI23</accession>
<keyword evidence="2" id="KW-0808">Transferase</keyword>
<dbReference type="GO" id="GO:0016740">
    <property type="term" value="F:transferase activity"/>
    <property type="evidence" value="ECO:0007669"/>
    <property type="project" value="UniProtKB-KW"/>
</dbReference>
<feature type="domain" description="ABC1 atypical kinase-like" evidence="5">
    <location>
        <begin position="107"/>
        <end position="352"/>
    </location>
</feature>
<keyword evidence="7" id="KW-1185">Reference proteome</keyword>
<keyword evidence="4" id="KW-0067">ATP-binding</keyword>
<protein>
    <submittedName>
        <fullName evidence="6">ABC transporter</fullName>
    </submittedName>
</protein>
<comment type="caution">
    <text evidence="6">The sequence shown here is derived from an EMBL/GenBank/DDBJ whole genome shotgun (WGS) entry which is preliminary data.</text>
</comment>
<keyword evidence="3" id="KW-0547">Nucleotide-binding</keyword>
<dbReference type="AlphaFoldDB" id="A0A2T5MI23"/>
<gene>
    <name evidence="6" type="ORF">CJD38_05880</name>
</gene>
<sequence length="472" mass="52816">MAVDKDDKNNGSKGSISSLKTKPLERNIALARLGMGAGAKIAAHSIANIFRGENRRTQADRDFYERQARILADELGKLKGSVMKAGQMLSLYGQYFLPEEAVAVLSQLQDNTPAVHWKVVAPVLQKSLGRARLAELDIDETPIAAASLGQAHKARRKKDGLELCVKIQYPGVASAIESDIKTLSRLLMMTRLTPKELDLAPVFAEVREMLLREVDYKSERRFTESFAEKLKGDSRFAVPQVIPEYCSDMVLTTTFEEGVSVRDSSVQGLSQERRNKLSWAFLELFLIEFFQWGMVQSDPHFGNYRIRPDGKGGDQIVLLDFGATRVYQRSFINNYAGIVSGAMAHDRERIIKGAHEIGLMKAGFPQSVLDAFSQMCELIVEPFDLHEQGRTPRWLLNAQGEYRWHDSDLPMRAGKVAATNALSVYFRVPPREIVFLHRRLAGVFIMLATLGAELNSHDLLLRYLSPSAQTDG</sequence>
<evidence type="ECO:0000256" key="2">
    <source>
        <dbReference type="ARBA" id="ARBA00022679"/>
    </source>
</evidence>
<dbReference type="GO" id="GO:0006744">
    <property type="term" value="P:ubiquinone biosynthetic process"/>
    <property type="evidence" value="ECO:0007669"/>
    <property type="project" value="TreeGrafter"/>
</dbReference>
<evidence type="ECO:0000259" key="5">
    <source>
        <dbReference type="Pfam" id="PF03109"/>
    </source>
</evidence>
<dbReference type="SUPFAM" id="SSF56112">
    <property type="entry name" value="Protein kinase-like (PK-like)"/>
    <property type="match status" value="1"/>
</dbReference>
<dbReference type="EMBL" id="QANS01000002">
    <property type="protein sequence ID" value="PTU32189.1"/>
    <property type="molecule type" value="Genomic_DNA"/>
</dbReference>
<dbReference type="Proteomes" id="UP000244248">
    <property type="component" value="Unassembled WGS sequence"/>
</dbReference>
<dbReference type="InterPro" id="IPR051409">
    <property type="entry name" value="Atypical_kinase_ADCK"/>
</dbReference>
<dbReference type="PANTHER" id="PTHR43851">
    <property type="match status" value="1"/>
</dbReference>
<dbReference type="InterPro" id="IPR011009">
    <property type="entry name" value="Kinase-like_dom_sf"/>
</dbReference>
<dbReference type="CDD" id="cd13970">
    <property type="entry name" value="ABC1_ADCK3"/>
    <property type="match status" value="1"/>
</dbReference>
<evidence type="ECO:0000313" key="7">
    <source>
        <dbReference type="Proteomes" id="UP000244248"/>
    </source>
</evidence>
<dbReference type="PANTHER" id="PTHR43851:SF3">
    <property type="entry name" value="COENZYME Q8"/>
    <property type="match status" value="1"/>
</dbReference>